<name>A0AA84ZBR2_9TREM</name>
<protein>
    <recommendedName>
        <fullName evidence="2">Little elongation complex subunit 2 C-terminal domain-containing protein</fullName>
    </recommendedName>
</protein>
<feature type="compositionally biased region" description="Basic residues" evidence="1">
    <location>
        <begin position="796"/>
        <end position="810"/>
    </location>
</feature>
<dbReference type="Proteomes" id="UP000050790">
    <property type="component" value="Unassembled WGS sequence"/>
</dbReference>
<dbReference type="GO" id="GO:0008023">
    <property type="term" value="C:transcription elongation factor complex"/>
    <property type="evidence" value="ECO:0007669"/>
    <property type="project" value="InterPro"/>
</dbReference>
<feature type="compositionally biased region" description="Polar residues" evidence="1">
    <location>
        <begin position="399"/>
        <end position="420"/>
    </location>
</feature>
<dbReference type="GO" id="GO:0042795">
    <property type="term" value="P:snRNA transcription by RNA polymerase II"/>
    <property type="evidence" value="ECO:0007669"/>
    <property type="project" value="TreeGrafter"/>
</dbReference>
<dbReference type="WBParaSite" id="SMRG1_18940.1">
    <property type="protein sequence ID" value="SMRG1_18940.1"/>
    <property type="gene ID" value="SMRG1_18940"/>
</dbReference>
<evidence type="ECO:0000256" key="1">
    <source>
        <dbReference type="SAM" id="MobiDB-lite"/>
    </source>
</evidence>
<reference evidence="4 5" key="1">
    <citation type="submission" date="2023-11" db="UniProtKB">
        <authorList>
            <consortium name="WormBaseParasite"/>
        </authorList>
    </citation>
    <scope>IDENTIFICATION</scope>
</reference>
<accession>A0AA84ZBR2</accession>
<organism evidence="3 4">
    <name type="scientific">Schistosoma margrebowiei</name>
    <dbReference type="NCBI Taxonomy" id="48269"/>
    <lineage>
        <taxon>Eukaryota</taxon>
        <taxon>Metazoa</taxon>
        <taxon>Spiralia</taxon>
        <taxon>Lophotrochozoa</taxon>
        <taxon>Platyhelminthes</taxon>
        <taxon>Trematoda</taxon>
        <taxon>Digenea</taxon>
        <taxon>Strigeidida</taxon>
        <taxon>Schistosomatoidea</taxon>
        <taxon>Schistosomatidae</taxon>
        <taxon>Schistosoma</taxon>
    </lineage>
</organism>
<evidence type="ECO:0000313" key="4">
    <source>
        <dbReference type="WBParaSite" id="SMRG1_18940.1"/>
    </source>
</evidence>
<dbReference type="Pfam" id="PF10505">
    <property type="entry name" value="NARG2_C"/>
    <property type="match status" value="1"/>
</dbReference>
<evidence type="ECO:0000313" key="3">
    <source>
        <dbReference type="Proteomes" id="UP000050790"/>
    </source>
</evidence>
<dbReference type="GO" id="GO:0042796">
    <property type="term" value="P:snRNA transcription by RNA polymerase III"/>
    <property type="evidence" value="ECO:0007669"/>
    <property type="project" value="TreeGrafter"/>
</dbReference>
<feature type="region of interest" description="Disordered" evidence="1">
    <location>
        <begin position="774"/>
        <end position="843"/>
    </location>
</feature>
<dbReference type="PANTHER" id="PTHR14633:SF3">
    <property type="entry name" value="LITTLE ELONGATION COMPLEX SUBUNIT 2"/>
    <property type="match status" value="1"/>
</dbReference>
<feature type="compositionally biased region" description="Polar residues" evidence="1">
    <location>
        <begin position="462"/>
        <end position="473"/>
    </location>
</feature>
<dbReference type="GO" id="GO:0045945">
    <property type="term" value="P:positive regulation of transcription by RNA polymerase III"/>
    <property type="evidence" value="ECO:0007669"/>
    <property type="project" value="TreeGrafter"/>
</dbReference>
<feature type="region of interest" description="Disordered" evidence="1">
    <location>
        <begin position="462"/>
        <end position="491"/>
    </location>
</feature>
<proteinExistence type="predicted"/>
<feature type="domain" description="Little elongation complex subunit 2 C-terminal" evidence="2">
    <location>
        <begin position="558"/>
        <end position="697"/>
    </location>
</feature>
<dbReference type="AlphaFoldDB" id="A0AA84ZBR2"/>
<evidence type="ECO:0000313" key="5">
    <source>
        <dbReference type="WBParaSite" id="SMRG1_18940.4"/>
    </source>
</evidence>
<sequence length="843" mass="95524">MMILFTGWDLVPYSNLLEVQKEVFEYFADLRCIAKPSNPHCKSNDVPDIDLICTCFIKPKYGIAATDVKLFKELLLKISSVDVDKSGHSKKREMNRLQKLHSLILQAQISVQRQLELANPCSHNGLTLTNEKQLMELQAEEQTLHINTLPSFYKFRGTTKSVTNFSTITFTCIDFLQRDSFIYKVPSIEMLSVNKQIDTAYYFEKMLPFPTSVYKQIHHSVEYVVLLTENVLNFLFLLKALVGVYVPFDVTVENSDTSFSRKTIQFGNIILTSPFSPRVRARLFYESLVKQLCFEHISGDQVHNIEQSKCALTINTVVEKINISSPRTLRSSTKAQEYDLSVNKLDPTEVLSDTDDELRIDLDEQNSDDHSSKKFSSSICDPGNVASFCTVVERSTNKQQENTNSLSVIDFSSTPASPTDETPKSPCFNQIIESKSIIHSPSPQIIPLEPVKITCELSQDLSPSETISPSKRVTSNSSTSNKINKTEVNQESNQNSVKAYSYSSLKLGNKNLLVQFFDTIWSNNESCQACKTSPSDGQCPLWPSCNTRNRTNSMVDDESKKSNVKPICVQIKPEYLGDWGCEMLENQELELSWLGSFIRNNSDILRIRLYPNSGKIILIEYQSMEEMLKTYPHFKPQDNVNRLSGLLDQLFNLHPGSYLLTQTKVASDNSFDIYQSVNDNQSFDIDARQINLNQISSQFSTSSERLLNLLSLGDDNFTGTTIPEEIASTLYLVRRLKLDLDIPAGFEKIHTLQNAKSERNLKLPGLNRMDCMENCSKQNSSSSESIKTLTSDKTNKTRVMKVTTSKKRTTTKPIEKNSTKGRQLPTPSKNANDKHRSKRQRIN</sequence>
<dbReference type="PANTHER" id="PTHR14633">
    <property type="entry name" value="LITTLE ELONGATION COMPLEX SUBUNIT 2"/>
    <property type="match status" value="1"/>
</dbReference>
<dbReference type="WBParaSite" id="SMRG1_18940.4">
    <property type="protein sequence ID" value="SMRG1_18940.4"/>
    <property type="gene ID" value="SMRG1_18940"/>
</dbReference>
<dbReference type="InterPro" id="IPR019535">
    <property type="entry name" value="ICE2_C"/>
</dbReference>
<feature type="region of interest" description="Disordered" evidence="1">
    <location>
        <begin position="399"/>
        <end position="424"/>
    </location>
</feature>
<evidence type="ECO:0000259" key="2">
    <source>
        <dbReference type="Pfam" id="PF10505"/>
    </source>
</evidence>
<feature type="compositionally biased region" description="Low complexity" evidence="1">
    <location>
        <begin position="474"/>
        <end position="483"/>
    </location>
</feature>